<reference evidence="2" key="1">
    <citation type="journal article" date="2022" name="Mol. Ecol. Resour.">
        <title>The genomes of chicory, endive, great burdock and yacon provide insights into Asteraceae palaeo-polyploidization history and plant inulin production.</title>
        <authorList>
            <person name="Fan W."/>
            <person name="Wang S."/>
            <person name="Wang H."/>
            <person name="Wang A."/>
            <person name="Jiang F."/>
            <person name="Liu H."/>
            <person name="Zhao H."/>
            <person name="Xu D."/>
            <person name="Zhang Y."/>
        </authorList>
    </citation>
    <scope>NUCLEOTIDE SEQUENCE [LARGE SCALE GENOMIC DNA]</scope>
    <source>
        <strain evidence="2">cv. Yunnan</strain>
    </source>
</reference>
<accession>A0ACB9A858</accession>
<evidence type="ECO:0000313" key="1">
    <source>
        <dbReference type="EMBL" id="KAI3705716.1"/>
    </source>
</evidence>
<evidence type="ECO:0000313" key="2">
    <source>
        <dbReference type="Proteomes" id="UP001056120"/>
    </source>
</evidence>
<sequence length="228" mass="24161">MHSRLHWTIEMSSCFAINQLRVLLYVSNVGRIGGSSRLGQGTREVQSVMMASATLVLLGFFSESVATPFSDITCPNIGIANDGIVAIGQSKGIVRELSSNSPESLISMGNFYFLSSPPVNDTDPYTLFRPREKAHILHARRLPFEGMSKTAAACASACKGGGGTTVEAVEVAVGEVPAGGVGVGSRWFWWSSYDVGVQTAAEVAAKVPSSTVVLVATSSWWRKNNGSG</sequence>
<dbReference type="EMBL" id="CM042042">
    <property type="protein sequence ID" value="KAI3705716.1"/>
    <property type="molecule type" value="Genomic_DNA"/>
</dbReference>
<organism evidence="1 2">
    <name type="scientific">Smallanthus sonchifolius</name>
    <dbReference type="NCBI Taxonomy" id="185202"/>
    <lineage>
        <taxon>Eukaryota</taxon>
        <taxon>Viridiplantae</taxon>
        <taxon>Streptophyta</taxon>
        <taxon>Embryophyta</taxon>
        <taxon>Tracheophyta</taxon>
        <taxon>Spermatophyta</taxon>
        <taxon>Magnoliopsida</taxon>
        <taxon>eudicotyledons</taxon>
        <taxon>Gunneridae</taxon>
        <taxon>Pentapetalae</taxon>
        <taxon>asterids</taxon>
        <taxon>campanulids</taxon>
        <taxon>Asterales</taxon>
        <taxon>Asteraceae</taxon>
        <taxon>Asteroideae</taxon>
        <taxon>Heliantheae alliance</taxon>
        <taxon>Millerieae</taxon>
        <taxon>Smallanthus</taxon>
    </lineage>
</organism>
<reference evidence="1 2" key="2">
    <citation type="journal article" date="2022" name="Mol. Ecol. Resour.">
        <title>The genomes of chicory, endive, great burdock and yacon provide insights into Asteraceae paleo-polyploidization history and plant inulin production.</title>
        <authorList>
            <person name="Fan W."/>
            <person name="Wang S."/>
            <person name="Wang H."/>
            <person name="Wang A."/>
            <person name="Jiang F."/>
            <person name="Liu H."/>
            <person name="Zhao H."/>
            <person name="Xu D."/>
            <person name="Zhang Y."/>
        </authorList>
    </citation>
    <scope>NUCLEOTIDE SEQUENCE [LARGE SCALE GENOMIC DNA]</scope>
    <source>
        <strain evidence="2">cv. Yunnan</strain>
        <tissue evidence="1">Leaves</tissue>
    </source>
</reference>
<dbReference type="Proteomes" id="UP001056120">
    <property type="component" value="Linkage Group LG25"/>
</dbReference>
<gene>
    <name evidence="1" type="ORF">L1987_75957</name>
</gene>
<proteinExistence type="predicted"/>
<protein>
    <submittedName>
        <fullName evidence="1">Uncharacterized protein</fullName>
    </submittedName>
</protein>
<comment type="caution">
    <text evidence="1">The sequence shown here is derived from an EMBL/GenBank/DDBJ whole genome shotgun (WGS) entry which is preliminary data.</text>
</comment>
<name>A0ACB9A858_9ASTR</name>
<keyword evidence="2" id="KW-1185">Reference proteome</keyword>